<protein>
    <submittedName>
        <fullName evidence="8">PHD finger protein EHD3-like isoform X1</fullName>
    </submittedName>
</protein>
<dbReference type="Gene3D" id="2.30.30.1150">
    <property type="match status" value="1"/>
</dbReference>
<evidence type="ECO:0000256" key="1">
    <source>
        <dbReference type="ARBA" id="ARBA00022723"/>
    </source>
</evidence>
<dbReference type="InterPro" id="IPR019786">
    <property type="entry name" value="Zinc_finger_PHD-type_CS"/>
</dbReference>
<dbReference type="Gene3D" id="3.30.40.10">
    <property type="entry name" value="Zinc/RING finger domain, C3HC4 (zinc finger)"/>
    <property type="match status" value="1"/>
</dbReference>
<dbReference type="InterPro" id="IPR013083">
    <property type="entry name" value="Znf_RING/FYVE/PHD"/>
</dbReference>
<reference evidence="8" key="1">
    <citation type="submission" date="2025-08" db="UniProtKB">
        <authorList>
            <consortium name="RefSeq"/>
        </authorList>
    </citation>
    <scope>IDENTIFICATION</scope>
</reference>
<dbReference type="AlphaFoldDB" id="A0AB40AQB5"/>
<evidence type="ECO:0000259" key="6">
    <source>
        <dbReference type="PROSITE" id="PS50016"/>
    </source>
</evidence>
<dbReference type="PANTHER" id="PTHR47162:SF9">
    <property type="entry name" value="PHD FINGER PROTEIN EHD3-LIKE"/>
    <property type="match status" value="1"/>
</dbReference>
<dbReference type="PANTHER" id="PTHR47162">
    <property type="entry name" value="OS02G0192300 PROTEIN"/>
    <property type="match status" value="1"/>
</dbReference>
<dbReference type="InterPro" id="IPR011011">
    <property type="entry name" value="Znf_FYVE_PHD"/>
</dbReference>
<sequence length="594" mass="66696">MAAEETGCNGNGKSGSPSFGKLITYKRRKRGNGCVWSPGKQALKEPHGAISRPSITGQDVLARIDHHWKIVLEHMQQLPELSDSSSIHKCIQDALASRLFESSKRFKMMTIHDSDITQPEGEWRGFEVDRHSQRRDSNTNGTSVGSKSGTCADSDLCSNTMKCQNVFLDILLSQKFALLCDLLCINFQDNVAKGMLDFTMINSKMKDGVYEQSSRLYGDDILQIWGNFQKVGQEMVDLAKSLISISQASYKKQVGEDLLHENVEPRCEVSGQAAVEEKNSVDSYTTSQFPSYESDRSNRLAQTEGSCLHKVCTCKNCGYVADGNNSLICDGCEAMYHVFCTETTIQKITAQNWYCISCSSKRKDLPDPLLRATNQQGSLHPNCMVCDRLEISVSEDQNHQKKNGKEPLTENDTESSVSSMESDEPLEPSTTAVLRLCKYCGTCEDDDRRFLVCGHMHCLYKYYHIRCLKSSQIASWQQQSRQCWYCPSCLCRGCLADKDDDKIVMCDGCDEAYHIYCMKPPRISIPEGKWFCSPCNVKRARQGMRLYEQLILKHHGGKEMNQAKGVKRSVDVLLSAAAKLSSEERLAAAKKEKQ</sequence>
<dbReference type="InterPro" id="IPR001965">
    <property type="entry name" value="Znf_PHD"/>
</dbReference>
<dbReference type="PROSITE" id="PS50016">
    <property type="entry name" value="ZF_PHD_2"/>
    <property type="match status" value="1"/>
</dbReference>
<feature type="compositionally biased region" description="Basic and acidic residues" evidence="5">
    <location>
        <begin position="128"/>
        <end position="137"/>
    </location>
</feature>
<dbReference type="Proteomes" id="UP001515500">
    <property type="component" value="Chromosome 25"/>
</dbReference>
<accession>A0AB40AQB5</accession>
<keyword evidence="2 4" id="KW-0863">Zinc-finger</keyword>
<dbReference type="PROSITE" id="PS01359">
    <property type="entry name" value="ZF_PHD_1"/>
    <property type="match status" value="1"/>
</dbReference>
<dbReference type="SMART" id="SM00249">
    <property type="entry name" value="PHD"/>
    <property type="match status" value="3"/>
</dbReference>
<dbReference type="Pfam" id="PF00628">
    <property type="entry name" value="PHD"/>
    <property type="match status" value="2"/>
</dbReference>
<evidence type="ECO:0000313" key="7">
    <source>
        <dbReference type="Proteomes" id="UP001515500"/>
    </source>
</evidence>
<feature type="region of interest" description="Disordered" evidence="5">
    <location>
        <begin position="396"/>
        <end position="427"/>
    </location>
</feature>
<dbReference type="GeneID" id="120252961"/>
<feature type="compositionally biased region" description="Polar residues" evidence="5">
    <location>
        <begin position="138"/>
        <end position="147"/>
    </location>
</feature>
<feature type="compositionally biased region" description="Basic and acidic residues" evidence="5">
    <location>
        <begin position="396"/>
        <end position="408"/>
    </location>
</feature>
<evidence type="ECO:0000256" key="3">
    <source>
        <dbReference type="ARBA" id="ARBA00022833"/>
    </source>
</evidence>
<proteinExistence type="predicted"/>
<keyword evidence="7" id="KW-1185">Reference proteome</keyword>
<dbReference type="GO" id="GO:0008270">
    <property type="term" value="F:zinc ion binding"/>
    <property type="evidence" value="ECO:0007669"/>
    <property type="project" value="UniProtKB-KW"/>
</dbReference>
<dbReference type="SUPFAM" id="SSF57903">
    <property type="entry name" value="FYVE/PHD zinc finger"/>
    <property type="match status" value="3"/>
</dbReference>
<dbReference type="InterPro" id="IPR019787">
    <property type="entry name" value="Znf_PHD-finger"/>
</dbReference>
<feature type="region of interest" description="Disordered" evidence="5">
    <location>
        <begin position="128"/>
        <end position="147"/>
    </location>
</feature>
<keyword evidence="1" id="KW-0479">Metal-binding</keyword>
<evidence type="ECO:0000256" key="5">
    <source>
        <dbReference type="SAM" id="MobiDB-lite"/>
    </source>
</evidence>
<organism evidence="7 8">
    <name type="scientific">Dioscorea cayennensis subsp. rotundata</name>
    <name type="common">White Guinea yam</name>
    <name type="synonym">Dioscorea rotundata</name>
    <dbReference type="NCBI Taxonomy" id="55577"/>
    <lineage>
        <taxon>Eukaryota</taxon>
        <taxon>Viridiplantae</taxon>
        <taxon>Streptophyta</taxon>
        <taxon>Embryophyta</taxon>
        <taxon>Tracheophyta</taxon>
        <taxon>Spermatophyta</taxon>
        <taxon>Magnoliopsida</taxon>
        <taxon>Liliopsida</taxon>
        <taxon>Dioscoreales</taxon>
        <taxon>Dioscoreaceae</taxon>
        <taxon>Dioscorea</taxon>
    </lineage>
</organism>
<keyword evidence="3" id="KW-0862">Zinc</keyword>
<evidence type="ECO:0000256" key="2">
    <source>
        <dbReference type="ARBA" id="ARBA00022771"/>
    </source>
</evidence>
<evidence type="ECO:0000256" key="4">
    <source>
        <dbReference type="PROSITE-ProRule" id="PRU00146"/>
    </source>
</evidence>
<dbReference type="RefSeq" id="XP_039117113.1">
    <property type="nucleotide sequence ID" value="XM_039261179.1"/>
</dbReference>
<gene>
    <name evidence="8" type="primary">LOC120252961</name>
</gene>
<feature type="domain" description="PHD-type" evidence="6">
    <location>
        <begin position="480"/>
        <end position="538"/>
    </location>
</feature>
<evidence type="ECO:0000313" key="8">
    <source>
        <dbReference type="RefSeq" id="XP_039117113.1"/>
    </source>
</evidence>
<name>A0AB40AQB5_DIOCR</name>